<dbReference type="AlphaFoldDB" id="A0A0E0R0C0"/>
<proteinExistence type="predicted"/>
<reference evidence="3" key="1">
    <citation type="submission" date="2013-06" db="EMBL/GenBank/DDBJ databases">
        <authorList>
            <person name="Zhao Q."/>
        </authorList>
    </citation>
    <scope>NUCLEOTIDE SEQUENCE</scope>
    <source>
        <strain evidence="3">cv. W1943</strain>
    </source>
</reference>
<protein>
    <submittedName>
        <fullName evidence="2">Uncharacterized protein</fullName>
    </submittedName>
</protein>
<evidence type="ECO:0000313" key="2">
    <source>
        <dbReference type="EnsemblPlants" id="ORUFI10G13850.1"/>
    </source>
</evidence>
<name>A0A0E0R0C0_ORYRU</name>
<dbReference type="EnsemblPlants" id="ORUFI10G13850.1">
    <property type="protein sequence ID" value="ORUFI10G13850.1"/>
    <property type="gene ID" value="ORUFI10G13850"/>
</dbReference>
<evidence type="ECO:0000256" key="1">
    <source>
        <dbReference type="SAM" id="MobiDB-lite"/>
    </source>
</evidence>
<keyword evidence="3" id="KW-1185">Reference proteome</keyword>
<accession>A0A0E0R0C0</accession>
<dbReference type="HOGENOM" id="CLU_2642387_0_0_1"/>
<dbReference type="Proteomes" id="UP000008022">
    <property type="component" value="Unassembled WGS sequence"/>
</dbReference>
<reference evidence="2" key="2">
    <citation type="submission" date="2015-06" db="UniProtKB">
        <authorList>
            <consortium name="EnsemblPlants"/>
        </authorList>
    </citation>
    <scope>IDENTIFICATION</scope>
</reference>
<sequence length="77" mass="7828">MGGGHLPLPHQGEQIQVGIEAEDVDVAPGDLGVKYDGALVGVHGAPPPAGAGGGRGGRTRHEEEHEGDEGKRGEDDE</sequence>
<organism evidence="2 3">
    <name type="scientific">Oryza rufipogon</name>
    <name type="common">Brownbeard rice</name>
    <name type="synonym">Asian wild rice</name>
    <dbReference type="NCBI Taxonomy" id="4529"/>
    <lineage>
        <taxon>Eukaryota</taxon>
        <taxon>Viridiplantae</taxon>
        <taxon>Streptophyta</taxon>
        <taxon>Embryophyta</taxon>
        <taxon>Tracheophyta</taxon>
        <taxon>Spermatophyta</taxon>
        <taxon>Magnoliopsida</taxon>
        <taxon>Liliopsida</taxon>
        <taxon>Poales</taxon>
        <taxon>Poaceae</taxon>
        <taxon>BOP clade</taxon>
        <taxon>Oryzoideae</taxon>
        <taxon>Oryzeae</taxon>
        <taxon>Oryzinae</taxon>
        <taxon>Oryza</taxon>
    </lineage>
</organism>
<evidence type="ECO:0000313" key="3">
    <source>
        <dbReference type="Proteomes" id="UP000008022"/>
    </source>
</evidence>
<feature type="compositionally biased region" description="Basic and acidic residues" evidence="1">
    <location>
        <begin position="59"/>
        <end position="77"/>
    </location>
</feature>
<dbReference type="Gramene" id="ORUFI10G13850.1">
    <property type="protein sequence ID" value="ORUFI10G13850.1"/>
    <property type="gene ID" value="ORUFI10G13850"/>
</dbReference>
<feature type="region of interest" description="Disordered" evidence="1">
    <location>
        <begin position="38"/>
        <end position="77"/>
    </location>
</feature>